<dbReference type="PANTHER" id="PTHR43400">
    <property type="entry name" value="FUMARATE REDUCTASE"/>
    <property type="match status" value="1"/>
</dbReference>
<evidence type="ECO:0000313" key="7">
    <source>
        <dbReference type="Proteomes" id="UP000286912"/>
    </source>
</evidence>
<keyword evidence="2" id="KW-0285">Flavoprotein</keyword>
<dbReference type="GO" id="GO:0016491">
    <property type="term" value="F:oxidoreductase activity"/>
    <property type="evidence" value="ECO:0007669"/>
    <property type="project" value="UniProtKB-KW"/>
</dbReference>
<name>A0A433LCV6_9GAMM</name>
<dbReference type="Proteomes" id="UP000286912">
    <property type="component" value="Unassembled WGS sequence"/>
</dbReference>
<evidence type="ECO:0000256" key="3">
    <source>
        <dbReference type="ARBA" id="ARBA00022827"/>
    </source>
</evidence>
<dbReference type="Pfam" id="PF00890">
    <property type="entry name" value="FAD_binding_2"/>
    <property type="match status" value="1"/>
</dbReference>
<keyword evidence="7" id="KW-1185">Reference proteome</keyword>
<dbReference type="RefSeq" id="WP_126950691.1">
    <property type="nucleotide sequence ID" value="NZ_RZHD01000005.1"/>
</dbReference>
<dbReference type="Gene3D" id="3.50.50.60">
    <property type="entry name" value="FAD/NAD(P)-binding domain"/>
    <property type="match status" value="1"/>
</dbReference>
<dbReference type="PRINTS" id="PR00411">
    <property type="entry name" value="PNDRDTASEI"/>
</dbReference>
<dbReference type="InterPro" id="IPR036188">
    <property type="entry name" value="FAD/NAD-bd_sf"/>
</dbReference>
<evidence type="ECO:0000256" key="1">
    <source>
        <dbReference type="ARBA" id="ARBA00001974"/>
    </source>
</evidence>
<dbReference type="InterPro" id="IPR027477">
    <property type="entry name" value="Succ_DH/fumarate_Rdtase_cat_sf"/>
</dbReference>
<dbReference type="AlphaFoldDB" id="A0A433LCV6"/>
<comment type="caution">
    <text evidence="6">The sequence shown here is derived from an EMBL/GenBank/DDBJ whole genome shotgun (WGS) entry which is preliminary data.</text>
</comment>
<keyword evidence="3" id="KW-0274">FAD</keyword>
<dbReference type="SUPFAM" id="SSF51905">
    <property type="entry name" value="FAD/NAD(P)-binding domain"/>
    <property type="match status" value="1"/>
</dbReference>
<dbReference type="InterPro" id="IPR050315">
    <property type="entry name" value="FAD-oxidoreductase_2"/>
</dbReference>
<dbReference type="OrthoDB" id="337830at2"/>
<evidence type="ECO:0000256" key="4">
    <source>
        <dbReference type="ARBA" id="ARBA00023002"/>
    </source>
</evidence>
<accession>A0A433LCV6</accession>
<gene>
    <name evidence="6" type="ORF">ELY37_11790</name>
</gene>
<reference evidence="6 7" key="1">
    <citation type="submission" date="2018-12" db="EMBL/GenBank/DDBJ databases">
        <title>three novel Halomonas strain isolated from plants.</title>
        <authorList>
            <person name="Sun C."/>
        </authorList>
    </citation>
    <scope>NUCLEOTIDE SEQUENCE [LARGE SCALE GENOMIC DNA]</scope>
    <source>
        <strain evidence="6 7">RC</strain>
    </source>
</reference>
<evidence type="ECO:0000313" key="6">
    <source>
        <dbReference type="EMBL" id="RUR46626.1"/>
    </source>
</evidence>
<dbReference type="PANTHER" id="PTHR43400:SF7">
    <property type="entry name" value="FAD-DEPENDENT OXIDOREDUCTASE 2 FAD BINDING DOMAIN-CONTAINING PROTEIN"/>
    <property type="match status" value="1"/>
</dbReference>
<evidence type="ECO:0000259" key="5">
    <source>
        <dbReference type="Pfam" id="PF00890"/>
    </source>
</evidence>
<dbReference type="InterPro" id="IPR003953">
    <property type="entry name" value="FAD-dep_OxRdtase_2_FAD-bd"/>
</dbReference>
<dbReference type="SUPFAM" id="SSF56425">
    <property type="entry name" value="Succinate dehydrogenase/fumarate reductase flavoprotein, catalytic domain"/>
    <property type="match status" value="1"/>
</dbReference>
<keyword evidence="4" id="KW-0560">Oxidoreductase</keyword>
<dbReference type="Gene3D" id="3.90.700.10">
    <property type="entry name" value="Succinate dehydrogenase/fumarate reductase flavoprotein, catalytic domain"/>
    <property type="match status" value="1"/>
</dbReference>
<dbReference type="EMBL" id="RZHD01000005">
    <property type="protein sequence ID" value="RUR46626.1"/>
    <property type="molecule type" value="Genomic_DNA"/>
</dbReference>
<organism evidence="6 7">
    <name type="scientific">Vreelandella populi</name>
    <dbReference type="NCBI Taxonomy" id="2498858"/>
    <lineage>
        <taxon>Bacteria</taxon>
        <taxon>Pseudomonadati</taxon>
        <taxon>Pseudomonadota</taxon>
        <taxon>Gammaproteobacteria</taxon>
        <taxon>Oceanospirillales</taxon>
        <taxon>Halomonadaceae</taxon>
        <taxon>Vreelandella</taxon>
    </lineage>
</organism>
<protein>
    <submittedName>
        <fullName evidence="6">FAD-dependent oxidoreductase</fullName>
    </submittedName>
</protein>
<feature type="domain" description="FAD-dependent oxidoreductase 2 FAD-binding" evidence="5">
    <location>
        <begin position="19"/>
        <end position="439"/>
    </location>
</feature>
<comment type="cofactor">
    <cofactor evidence="1">
        <name>FAD</name>
        <dbReference type="ChEBI" id="CHEBI:57692"/>
    </cofactor>
</comment>
<proteinExistence type="predicted"/>
<evidence type="ECO:0000256" key="2">
    <source>
        <dbReference type="ARBA" id="ARBA00022630"/>
    </source>
</evidence>
<sequence length="474" mass="50799">MAIVPYTQHHTFDAHLPLLIIGAGACGLVAALAAHEAGIELAVLERDARPQGSTAMSSGFIPAANTRFQKALGVDDTPAKMAEDIQYKNGYEADPAIVDLLATMSGPVIEWLADRHQLPFELVEGFLYPGHTHLRMHATPRRTGEELMGALLSAAETAGIDILTQARVVDLHVDTTQRVRGVTLERPDGSRENISCDALILACNGYGGNPELVDRYIPSLKHALYYGHEGNQGDALLWGQAMGASTKDLAACQGHGSLATPHQTLISWAVMMQGGIQVNVQGARFSNEHGGYSEQAAKVLAQPEKIAWNVFDERIHQAVLAFEDYRNAFNTGAVRRFENLETMADGLNLPLEALQNTFAEMHQLAQDQKADPFGRAFDPVNLLKPPYYAIRVTGALFHTQGGLEINTQTRVLNQQGQALPNLFAAGGAARGVSGSNDSGYLSGNGLLSAVVLGAVAGKNAAELLHLKLHSAVLP</sequence>